<keyword evidence="5" id="KW-0539">Nucleus</keyword>
<accession>A0A0H5QWQ6</accession>
<evidence type="ECO:0000259" key="7">
    <source>
        <dbReference type="Pfam" id="PF05699"/>
    </source>
</evidence>
<dbReference type="AlphaFoldDB" id="A0A0H5QWQ6"/>
<evidence type="ECO:0000256" key="3">
    <source>
        <dbReference type="ARBA" id="ARBA00022771"/>
    </source>
</evidence>
<keyword evidence="2" id="KW-0479">Metal-binding</keyword>
<feature type="region of interest" description="Disordered" evidence="6">
    <location>
        <begin position="1"/>
        <end position="62"/>
    </location>
</feature>
<evidence type="ECO:0000256" key="2">
    <source>
        <dbReference type="ARBA" id="ARBA00022723"/>
    </source>
</evidence>
<feature type="compositionally biased region" description="Polar residues" evidence="6">
    <location>
        <begin position="18"/>
        <end position="40"/>
    </location>
</feature>
<keyword evidence="4" id="KW-0862">Zinc</keyword>
<dbReference type="GO" id="GO:0005634">
    <property type="term" value="C:nucleus"/>
    <property type="evidence" value="ECO:0007669"/>
    <property type="project" value="UniProtKB-SubCell"/>
</dbReference>
<dbReference type="Pfam" id="PF05699">
    <property type="entry name" value="Dimer_Tnp_hAT"/>
    <property type="match status" value="1"/>
</dbReference>
<feature type="region of interest" description="Disordered" evidence="6">
    <location>
        <begin position="75"/>
        <end position="107"/>
    </location>
</feature>
<dbReference type="PANTHER" id="PTHR46481:SF10">
    <property type="entry name" value="ZINC FINGER BED DOMAIN-CONTAINING PROTEIN 39"/>
    <property type="match status" value="1"/>
</dbReference>
<dbReference type="GO" id="GO:0046983">
    <property type="term" value="F:protein dimerization activity"/>
    <property type="evidence" value="ECO:0007669"/>
    <property type="project" value="InterPro"/>
</dbReference>
<feature type="compositionally biased region" description="Low complexity" evidence="6">
    <location>
        <begin position="41"/>
        <end position="56"/>
    </location>
</feature>
<dbReference type="InterPro" id="IPR052035">
    <property type="entry name" value="ZnF_BED_domain_contain"/>
</dbReference>
<dbReference type="SUPFAM" id="SSF140996">
    <property type="entry name" value="Hermes dimerisation domain"/>
    <property type="match status" value="1"/>
</dbReference>
<evidence type="ECO:0000256" key="4">
    <source>
        <dbReference type="ARBA" id="ARBA00022833"/>
    </source>
</evidence>
<protein>
    <recommendedName>
        <fullName evidence="7">HAT C-terminal dimerisation domain-containing protein</fullName>
    </recommendedName>
</protein>
<dbReference type="InterPro" id="IPR012337">
    <property type="entry name" value="RNaseH-like_sf"/>
</dbReference>
<comment type="subcellular location">
    <subcellularLocation>
        <location evidence="1">Nucleus</location>
    </subcellularLocation>
</comment>
<keyword evidence="3" id="KW-0863">Zinc-finger</keyword>
<dbReference type="InterPro" id="IPR008906">
    <property type="entry name" value="HATC_C_dom"/>
</dbReference>
<evidence type="ECO:0000313" key="8">
    <source>
        <dbReference type="EMBL" id="CRZ06066.1"/>
    </source>
</evidence>
<feature type="compositionally biased region" description="Polar residues" evidence="6">
    <location>
        <begin position="78"/>
        <end position="105"/>
    </location>
</feature>
<organism evidence="8">
    <name type="scientific">Spongospora subterranea</name>
    <dbReference type="NCBI Taxonomy" id="70186"/>
    <lineage>
        <taxon>Eukaryota</taxon>
        <taxon>Sar</taxon>
        <taxon>Rhizaria</taxon>
        <taxon>Endomyxa</taxon>
        <taxon>Phytomyxea</taxon>
        <taxon>Plasmodiophorida</taxon>
        <taxon>Plasmodiophoridae</taxon>
        <taxon>Spongospora</taxon>
    </lineage>
</organism>
<feature type="domain" description="HAT C-terminal dimerisation" evidence="7">
    <location>
        <begin position="654"/>
        <end position="732"/>
    </location>
</feature>
<dbReference type="EMBL" id="HACM01005624">
    <property type="protein sequence ID" value="CRZ06066.1"/>
    <property type="molecule type" value="Transcribed_RNA"/>
</dbReference>
<evidence type="ECO:0000256" key="6">
    <source>
        <dbReference type="SAM" id="MobiDB-lite"/>
    </source>
</evidence>
<name>A0A0H5QWQ6_9EUKA</name>
<reference evidence="8" key="1">
    <citation type="submission" date="2015-04" db="EMBL/GenBank/DDBJ databases">
        <title>The genome sequence of the plant pathogenic Rhizarian Plasmodiophora brassicae reveals insights in its biotrophic life cycle and the origin of chitin synthesis.</title>
        <authorList>
            <person name="Schwelm A."/>
            <person name="Fogelqvist J."/>
            <person name="Knaust A."/>
            <person name="Julke S."/>
            <person name="Lilja T."/>
            <person name="Dhandapani V."/>
            <person name="Bonilla-Rosso G."/>
            <person name="Karlsson M."/>
            <person name="Shevchenko A."/>
            <person name="Choi S.R."/>
            <person name="Kim H.G."/>
            <person name="Park J.Y."/>
            <person name="Lim Y.P."/>
            <person name="Ludwig-Muller J."/>
            <person name="Dixelius C."/>
        </authorList>
    </citation>
    <scope>NUCLEOTIDE SEQUENCE</scope>
    <source>
        <tissue evidence="8">Potato root galls</tissue>
    </source>
</reference>
<dbReference type="PANTHER" id="PTHR46481">
    <property type="entry name" value="ZINC FINGER BED DOMAIN-CONTAINING PROTEIN 4"/>
    <property type="match status" value="1"/>
</dbReference>
<sequence length="737" mass="83164">MAQRNSKKRMACDPVGARNSQSSAYSFRRTICSSRPQRSRPSTGGNPAGPSSGSGTESEESYVEDVVDVISDPILSARSGTSENNLDPPSGSKNNIQQPQGTVHQHISRCDSDGNIRFSCNYCKKQWIYTEEEFKRRGSSTSNQLKHVRTVHSRHFNGNTAVGPMDGYIATTSEIEKRLATNVHISDDLIREGIENFVMAEMEPFTLVESETFLTLLKLCIKCKRENVFIPKADALKNGVMKRTLKMKEDLKKSFSNASSAVHLCLDMWTSPNMFSFLAVTAHFIDSDWNLVERLLTFQDTTDHTGAGMAALVKETMVEFDFAARLGCLTMDNASNNDTLVSALSQHLQEISTNGINGIPAKWDPIHSRIRCLPHVINLAAQAFLKAFGDEDTLLVSDDDVPDVSSSNILKRLRYIVKKLRSSPSQRKQFLGQCELANVERLMLILDVRTRWNSTFYMIQRAVKVRCGMQNWLRTDPEIGRAKLGCMQFCQDEWERLERVSCLLEMFENASKLMSGEKYPTLSFVMPIFIELFTFIERQVQIPLDDPMLGPLNAAHAVLAKYYSFTDDSHYYLLAVLLDPRFKTKYLKRKGFDIDYPGLIEQTVVLLKDLVKAIQRSKETGEETLSNNVMSDNTTLFTDMFAHCFAEAQGHMNEVDTYLSLHCEDPNVDPVYYWKAHSMQFPLLSIVAKNVLSIPGSSVAVERIFNCGRDMIGLRRQSLKPETMSALMFGRSTLKSQ</sequence>
<evidence type="ECO:0000256" key="5">
    <source>
        <dbReference type="ARBA" id="ARBA00023242"/>
    </source>
</evidence>
<proteinExistence type="predicted"/>
<evidence type="ECO:0000256" key="1">
    <source>
        <dbReference type="ARBA" id="ARBA00004123"/>
    </source>
</evidence>
<dbReference type="GO" id="GO:0008270">
    <property type="term" value="F:zinc ion binding"/>
    <property type="evidence" value="ECO:0007669"/>
    <property type="project" value="UniProtKB-KW"/>
</dbReference>
<dbReference type="SUPFAM" id="SSF53098">
    <property type="entry name" value="Ribonuclease H-like"/>
    <property type="match status" value="1"/>
</dbReference>